<gene>
    <name evidence="2" type="ORF">HPK16_04210</name>
</gene>
<comment type="caution">
    <text evidence="2">The sequence shown here is derived from an EMBL/GenBank/DDBJ whole genome shotgun (WGS) entry which is preliminary data.</text>
</comment>
<evidence type="ECO:0000313" key="3">
    <source>
        <dbReference type="Proteomes" id="UP000548787"/>
    </source>
</evidence>
<keyword evidence="2" id="KW-0449">Lipoprotein</keyword>
<reference evidence="2 3" key="1">
    <citation type="submission" date="2020-05" db="EMBL/GenBank/DDBJ databases">
        <authorList>
            <person name="Carlin C.R."/>
        </authorList>
    </citation>
    <scope>NUCLEOTIDE SEQUENCE [LARGE SCALE GENOMIC DNA]</scope>
    <source>
        <strain evidence="2 3">FSL W9-0585</strain>
    </source>
</reference>
<name>A0A7W1T4W7_9LIST</name>
<evidence type="ECO:0000256" key="1">
    <source>
        <dbReference type="SAM" id="SignalP"/>
    </source>
</evidence>
<dbReference type="EMBL" id="JABJVM010000003">
    <property type="protein sequence ID" value="MBA3925540.1"/>
    <property type="molecule type" value="Genomic_DNA"/>
</dbReference>
<dbReference type="PROSITE" id="PS51257">
    <property type="entry name" value="PROKAR_LIPOPROTEIN"/>
    <property type="match status" value="1"/>
</dbReference>
<dbReference type="Proteomes" id="UP000548787">
    <property type="component" value="Unassembled WGS sequence"/>
</dbReference>
<accession>A0A7W1T4W7</accession>
<keyword evidence="3" id="KW-1185">Reference proteome</keyword>
<protein>
    <submittedName>
        <fullName evidence="2">Cystatin-like fold lipoprotein</fullName>
    </submittedName>
</protein>
<organism evidence="2 3">
    <name type="scientific">Listeria rustica</name>
    <dbReference type="NCBI Taxonomy" id="2713503"/>
    <lineage>
        <taxon>Bacteria</taxon>
        <taxon>Bacillati</taxon>
        <taxon>Bacillota</taxon>
        <taxon>Bacilli</taxon>
        <taxon>Bacillales</taxon>
        <taxon>Listeriaceae</taxon>
        <taxon>Listeria</taxon>
    </lineage>
</organism>
<reference evidence="2 3" key="2">
    <citation type="submission" date="2020-08" db="EMBL/GenBank/DDBJ databases">
        <title>Listeria ohnekaius sp. nov. and Listeria portnoyii sp. nov. isolated from non-agricultural and natural environments.</title>
        <authorList>
            <person name="Weller D."/>
            <person name="Belias A.M."/>
            <person name="Liao J."/>
            <person name="Guo S."/>
            <person name="Orsi R.H."/>
            <person name="Wiedmann M."/>
        </authorList>
    </citation>
    <scope>NUCLEOTIDE SEQUENCE [LARGE SCALE GENOMIC DNA]</scope>
    <source>
        <strain evidence="2 3">FSL W9-0585</strain>
    </source>
</reference>
<feature type="chain" id="PRO_5038337497" evidence="1">
    <location>
        <begin position="21"/>
        <end position="115"/>
    </location>
</feature>
<proteinExistence type="predicted"/>
<evidence type="ECO:0000313" key="2">
    <source>
        <dbReference type="EMBL" id="MBA3925540.1"/>
    </source>
</evidence>
<keyword evidence="1" id="KW-0732">Signal</keyword>
<dbReference type="Gene3D" id="3.10.450.560">
    <property type="match status" value="1"/>
</dbReference>
<dbReference type="AlphaFoldDB" id="A0A7W1T4W7"/>
<feature type="signal peptide" evidence="1">
    <location>
        <begin position="1"/>
        <end position="20"/>
    </location>
</feature>
<sequence length="115" mass="13183">MRKMIVLTGVACLLILGACSNDTSENKYDKQIEMSIKECNEGFKLADMKRNLKRAECNFKVYNDGEYVLVEYPFTKNDDDLEEDLYHVVSSREMNLSNVGNVEGLKPDYVETNVQ</sequence>
<dbReference type="RefSeq" id="WP_181675763.1">
    <property type="nucleotide sequence ID" value="NZ_JABJVM010000003.1"/>
</dbReference>